<dbReference type="InterPro" id="IPR051081">
    <property type="entry name" value="HTH_MetalResp_TranReg"/>
</dbReference>
<keyword evidence="6" id="KW-1185">Reference proteome</keyword>
<keyword evidence="3" id="KW-0804">Transcription</keyword>
<evidence type="ECO:0000313" key="5">
    <source>
        <dbReference type="EMBL" id="GAA0389947.1"/>
    </source>
</evidence>
<dbReference type="Gene3D" id="1.10.10.10">
    <property type="entry name" value="Winged helix-like DNA-binding domain superfamily/Winged helix DNA-binding domain"/>
    <property type="match status" value="1"/>
</dbReference>
<protein>
    <recommendedName>
        <fullName evidence="4">HTH arsR-type domain-containing protein</fullName>
    </recommendedName>
</protein>
<dbReference type="PRINTS" id="PR00778">
    <property type="entry name" value="HTHARSR"/>
</dbReference>
<name>A0ABP3I3X0_9BACL</name>
<evidence type="ECO:0000259" key="4">
    <source>
        <dbReference type="PROSITE" id="PS50987"/>
    </source>
</evidence>
<dbReference type="InterPro" id="IPR036390">
    <property type="entry name" value="WH_DNA-bd_sf"/>
</dbReference>
<reference evidence="6" key="1">
    <citation type="journal article" date="2019" name="Int. J. Syst. Evol. Microbiol.">
        <title>The Global Catalogue of Microorganisms (GCM) 10K type strain sequencing project: providing services to taxonomists for standard genome sequencing and annotation.</title>
        <authorList>
            <consortium name="The Broad Institute Genomics Platform"/>
            <consortium name="The Broad Institute Genome Sequencing Center for Infectious Disease"/>
            <person name="Wu L."/>
            <person name="Ma J."/>
        </authorList>
    </citation>
    <scope>NUCLEOTIDE SEQUENCE [LARGE SCALE GENOMIC DNA]</scope>
    <source>
        <strain evidence="6">JCM 12774</strain>
    </source>
</reference>
<comment type="caution">
    <text evidence="5">The sequence shown here is derived from an EMBL/GenBank/DDBJ whole genome shotgun (WGS) entry which is preliminary data.</text>
</comment>
<proteinExistence type="predicted"/>
<dbReference type="InterPro" id="IPR036388">
    <property type="entry name" value="WH-like_DNA-bd_sf"/>
</dbReference>
<keyword evidence="2" id="KW-0238">DNA-binding</keyword>
<sequence>MKVALNNGEDKVETVNYRGERQYVMNKSVLDITTLSALAEPNRMNIVQLLRDGPLTVGEIADRLGLRQPQASKHLKVLSDSRIVEVRVDANRRIYKLRSEPFQAMDIWLQSFQHIMEERFDNLNYYLHELQNKEKP</sequence>
<organism evidence="5 6">
    <name type="scientific">Paenibacillus motobuensis</name>
    <dbReference type="NCBI Taxonomy" id="295324"/>
    <lineage>
        <taxon>Bacteria</taxon>
        <taxon>Bacillati</taxon>
        <taxon>Bacillota</taxon>
        <taxon>Bacilli</taxon>
        <taxon>Bacillales</taxon>
        <taxon>Paenibacillaceae</taxon>
        <taxon>Paenibacillus</taxon>
    </lineage>
</organism>
<dbReference type="InterPro" id="IPR011991">
    <property type="entry name" value="ArsR-like_HTH"/>
</dbReference>
<dbReference type="Proteomes" id="UP001500340">
    <property type="component" value="Unassembled WGS sequence"/>
</dbReference>
<dbReference type="PANTHER" id="PTHR33154">
    <property type="entry name" value="TRANSCRIPTIONAL REGULATOR, ARSR FAMILY"/>
    <property type="match status" value="1"/>
</dbReference>
<dbReference type="InterPro" id="IPR001845">
    <property type="entry name" value="HTH_ArsR_DNA-bd_dom"/>
</dbReference>
<evidence type="ECO:0000256" key="2">
    <source>
        <dbReference type="ARBA" id="ARBA00023125"/>
    </source>
</evidence>
<feature type="domain" description="HTH arsR-type" evidence="4">
    <location>
        <begin position="23"/>
        <end position="119"/>
    </location>
</feature>
<dbReference type="NCBIfam" id="NF033788">
    <property type="entry name" value="HTH_metalloreg"/>
    <property type="match status" value="1"/>
</dbReference>
<keyword evidence="1" id="KW-0805">Transcription regulation</keyword>
<evidence type="ECO:0000256" key="3">
    <source>
        <dbReference type="ARBA" id="ARBA00023163"/>
    </source>
</evidence>
<evidence type="ECO:0000313" key="6">
    <source>
        <dbReference type="Proteomes" id="UP001500340"/>
    </source>
</evidence>
<dbReference type="SMART" id="SM00418">
    <property type="entry name" value="HTH_ARSR"/>
    <property type="match status" value="1"/>
</dbReference>
<dbReference type="EMBL" id="BAAACX010000009">
    <property type="protein sequence ID" value="GAA0389947.1"/>
    <property type="molecule type" value="Genomic_DNA"/>
</dbReference>
<dbReference type="PANTHER" id="PTHR33154:SF33">
    <property type="entry name" value="TRANSCRIPTIONAL REPRESSOR SDPR"/>
    <property type="match status" value="1"/>
</dbReference>
<evidence type="ECO:0000256" key="1">
    <source>
        <dbReference type="ARBA" id="ARBA00023015"/>
    </source>
</evidence>
<dbReference type="CDD" id="cd00090">
    <property type="entry name" value="HTH_ARSR"/>
    <property type="match status" value="1"/>
</dbReference>
<dbReference type="PROSITE" id="PS50987">
    <property type="entry name" value="HTH_ARSR_2"/>
    <property type="match status" value="1"/>
</dbReference>
<gene>
    <name evidence="5" type="ORF">GCM10008933_21030</name>
</gene>
<dbReference type="SUPFAM" id="SSF46785">
    <property type="entry name" value="Winged helix' DNA-binding domain"/>
    <property type="match status" value="1"/>
</dbReference>
<dbReference type="Pfam" id="PF12840">
    <property type="entry name" value="HTH_20"/>
    <property type="match status" value="1"/>
</dbReference>
<accession>A0ABP3I3X0</accession>